<dbReference type="Proteomes" id="UP000266234">
    <property type="component" value="Unassembled WGS sequence"/>
</dbReference>
<dbReference type="GO" id="GO:0016020">
    <property type="term" value="C:membrane"/>
    <property type="evidence" value="ECO:0007669"/>
    <property type="project" value="UniProtKB-SubCell"/>
</dbReference>
<keyword evidence="10" id="KW-1185">Reference proteome</keyword>
<feature type="repeat" description="ANK" evidence="5">
    <location>
        <begin position="92"/>
        <end position="124"/>
    </location>
</feature>
<evidence type="ECO:0000313" key="9">
    <source>
        <dbReference type="EMBL" id="RGP78690.1"/>
    </source>
</evidence>
<dbReference type="Pfam" id="PF06985">
    <property type="entry name" value="HET"/>
    <property type="match status" value="1"/>
</dbReference>
<comment type="caution">
    <text evidence="9">The sequence shown here is derived from an EMBL/GenBank/DDBJ whole genome shotgun (WGS) entry which is preliminary data.</text>
</comment>
<dbReference type="PANTHER" id="PTHR33112:SF16">
    <property type="entry name" value="HETEROKARYON INCOMPATIBILITY DOMAIN-CONTAINING PROTEIN"/>
    <property type="match status" value="1"/>
</dbReference>
<keyword evidence="4 7" id="KW-0472">Membrane</keyword>
<accession>A0A395T1Z0</accession>
<evidence type="ECO:0000259" key="8">
    <source>
        <dbReference type="Pfam" id="PF06985"/>
    </source>
</evidence>
<dbReference type="Pfam" id="PF04479">
    <property type="entry name" value="RTA1"/>
    <property type="match status" value="1"/>
</dbReference>
<feature type="compositionally biased region" description="Basic residues" evidence="6">
    <location>
        <begin position="14"/>
        <end position="24"/>
    </location>
</feature>
<feature type="transmembrane region" description="Helical" evidence="7">
    <location>
        <begin position="1079"/>
        <end position="1104"/>
    </location>
</feature>
<dbReference type="InterPro" id="IPR010730">
    <property type="entry name" value="HET"/>
</dbReference>
<dbReference type="InterPro" id="IPR036770">
    <property type="entry name" value="Ankyrin_rpt-contain_sf"/>
</dbReference>
<dbReference type="PROSITE" id="PS50088">
    <property type="entry name" value="ANK_REPEAT"/>
    <property type="match status" value="1"/>
</dbReference>
<evidence type="ECO:0000256" key="5">
    <source>
        <dbReference type="PROSITE-ProRule" id="PRU00023"/>
    </source>
</evidence>
<evidence type="ECO:0000256" key="1">
    <source>
        <dbReference type="ARBA" id="ARBA00004141"/>
    </source>
</evidence>
<dbReference type="EMBL" id="PXOG01000059">
    <property type="protein sequence ID" value="RGP78690.1"/>
    <property type="molecule type" value="Genomic_DNA"/>
</dbReference>
<keyword evidence="2 7" id="KW-0812">Transmembrane</keyword>
<gene>
    <name evidence="9" type="ORF">FLONG3_3145</name>
</gene>
<protein>
    <submittedName>
        <fullName evidence="9">Heterokaryon incompatibility</fullName>
    </submittedName>
</protein>
<feature type="transmembrane region" description="Helical" evidence="7">
    <location>
        <begin position="1125"/>
        <end position="1145"/>
    </location>
</feature>
<keyword evidence="3 7" id="KW-1133">Transmembrane helix</keyword>
<dbReference type="SMART" id="SM00248">
    <property type="entry name" value="ANK"/>
    <property type="match status" value="4"/>
</dbReference>
<evidence type="ECO:0000256" key="7">
    <source>
        <dbReference type="SAM" id="Phobius"/>
    </source>
</evidence>
<evidence type="ECO:0000256" key="2">
    <source>
        <dbReference type="ARBA" id="ARBA00022692"/>
    </source>
</evidence>
<feature type="transmembrane region" description="Helical" evidence="7">
    <location>
        <begin position="1047"/>
        <end position="1067"/>
    </location>
</feature>
<dbReference type="PANTHER" id="PTHR33112">
    <property type="entry name" value="DOMAIN PROTEIN, PUTATIVE-RELATED"/>
    <property type="match status" value="1"/>
</dbReference>
<dbReference type="OrthoDB" id="426293at2759"/>
<dbReference type="SUPFAM" id="SSF48403">
    <property type="entry name" value="Ankyrin repeat"/>
    <property type="match status" value="1"/>
</dbReference>
<feature type="compositionally biased region" description="Basic and acidic residues" evidence="6">
    <location>
        <begin position="1"/>
        <end position="13"/>
    </location>
</feature>
<dbReference type="AlphaFoldDB" id="A0A395T1Z0"/>
<organism evidence="9 10">
    <name type="scientific">Fusarium longipes</name>
    <dbReference type="NCBI Taxonomy" id="694270"/>
    <lineage>
        <taxon>Eukaryota</taxon>
        <taxon>Fungi</taxon>
        <taxon>Dikarya</taxon>
        <taxon>Ascomycota</taxon>
        <taxon>Pezizomycotina</taxon>
        <taxon>Sordariomycetes</taxon>
        <taxon>Hypocreomycetidae</taxon>
        <taxon>Hypocreales</taxon>
        <taxon>Nectriaceae</taxon>
        <taxon>Fusarium</taxon>
    </lineage>
</organism>
<dbReference type="PROSITE" id="PS50297">
    <property type="entry name" value="ANK_REP_REGION"/>
    <property type="match status" value="1"/>
</dbReference>
<feature type="domain" description="Heterokaryon incompatibility" evidence="8">
    <location>
        <begin position="494"/>
        <end position="652"/>
    </location>
</feature>
<dbReference type="Gene3D" id="1.25.40.20">
    <property type="entry name" value="Ankyrin repeat-containing domain"/>
    <property type="match status" value="1"/>
</dbReference>
<dbReference type="InterPro" id="IPR002110">
    <property type="entry name" value="Ankyrin_rpt"/>
</dbReference>
<proteinExistence type="predicted"/>
<keyword evidence="5" id="KW-0040">ANK repeat</keyword>
<feature type="transmembrane region" description="Helical" evidence="7">
    <location>
        <begin position="1160"/>
        <end position="1180"/>
    </location>
</feature>
<evidence type="ECO:0000256" key="6">
    <source>
        <dbReference type="SAM" id="MobiDB-lite"/>
    </source>
</evidence>
<reference evidence="9 10" key="1">
    <citation type="journal article" date="2018" name="PLoS Pathog.">
        <title>Evolution of structural diversity of trichothecenes, a family of toxins produced by plant pathogenic and entomopathogenic fungi.</title>
        <authorList>
            <person name="Proctor R.H."/>
            <person name="McCormick S.P."/>
            <person name="Kim H.S."/>
            <person name="Cardoza R.E."/>
            <person name="Stanley A.M."/>
            <person name="Lindo L."/>
            <person name="Kelly A."/>
            <person name="Brown D.W."/>
            <person name="Lee T."/>
            <person name="Vaughan M.M."/>
            <person name="Alexander N.J."/>
            <person name="Busman M."/>
            <person name="Gutierrez S."/>
        </authorList>
    </citation>
    <scope>NUCLEOTIDE SEQUENCE [LARGE SCALE GENOMIC DNA]</scope>
    <source>
        <strain evidence="9 10">NRRL 20695</strain>
    </source>
</reference>
<comment type="subcellular location">
    <subcellularLocation>
        <location evidence="1">Membrane</location>
        <topology evidence="1">Multi-pass membrane protein</topology>
    </subcellularLocation>
</comment>
<evidence type="ECO:0000313" key="10">
    <source>
        <dbReference type="Proteomes" id="UP000266234"/>
    </source>
</evidence>
<evidence type="ECO:0000256" key="3">
    <source>
        <dbReference type="ARBA" id="ARBA00022989"/>
    </source>
</evidence>
<name>A0A395T1Z0_9HYPO</name>
<dbReference type="Pfam" id="PF13637">
    <property type="entry name" value="Ank_4"/>
    <property type="match status" value="1"/>
</dbReference>
<dbReference type="InterPro" id="IPR007568">
    <property type="entry name" value="RTA1"/>
</dbReference>
<feature type="region of interest" description="Disordered" evidence="6">
    <location>
        <begin position="1"/>
        <end position="40"/>
    </location>
</feature>
<evidence type="ECO:0000256" key="4">
    <source>
        <dbReference type="ARBA" id="ARBA00023136"/>
    </source>
</evidence>
<sequence>MRRSRQDPHATPDRRKRQRTKPRNRKFEFKKYQPGGSVPYPEEKAPVFNLESVSLALSQGWDPNTSWTEDELVFPPPGSGCVMPSATDPWSHFNTPIHRALYQEQFDVAQLLLHHGADIDQLNASGRTVLHEAIDQGIKWSGQGWTEKAAWIVQRGANVDKKTEDRTVVVTKDSHRGESRQYHRSGGISPIRIAISRRDVAKVQHLAAAGANVNLPFDQDGCWSPLDVAFLRRQFDIVEALENAGASFWTEIENSTCSGDDIAISEASGLYDEESRNLLSFCLSGGPHIPFYPAEHDRSTPSSSCHAVFRSIINTEEFKTAWRQQQGLNDLQHASTLQELERTALDGCPFCRLLLDAVDRSKLIGDNKGNTSPGIESEDTPIMLRVCDTFVGGRLQVRHGDRISNLQISLLEEEFLDYSCERDKGQAGETGSSRALSLSKIWLRRCRESHIDCRQLHDLTDPILPTRVLDVTSGTLDNPRVKLIETNRVKQGTYCALSYCWGKSRCVTTTKANLANHKHDIPLSTLPRTIRDAVLATRGLGIDYLWVDSLCIVQDDTDDWASEAARMGDIYANAMLTISTLSGTDCDDGLFTPHYLRQQYALPFPIPPTANHTVHTQWFVPAVHPPVQDNGFGALQLPFRGPVHSRGWTFQEQMLSTRILWFGHGHVQWECLSKYATDSFPDYRNPGSQSRDDNSEPYGTRRIKQQIQKPFKINDSILLSEQQGHKTGNGESWVEEDRVAAYMKWQSLVAEYTERDLTKDSDRIPAILGLANVMGPMFQCEFFMGIWKGKYFLRSLLWRIKTAATCIASLESSNSYPSWTWASKAGCAIDYSMANKSGGRASSWPTSVVEIDESHVWNGITGAITLKGLMGRLTPDQIETITTRARFSISSVEISMDSDPKDGLPQEQSVWYMNIVKFEHGAPPQGYGYPTFPQGQPESTVCLLLEPADSEEPPRLFRRIGIAEIQSKDLDVVEREVKQGSGNVFIIVYIGDILDLDQPICPQIQEQTAGSGPILMTATIYMILSKIIIALDADIHSLVPVKVMPKVFIFGDFISLAAQLTGAAYLVDATEVTQQRTAQLIIVGGLSFQIYFFGFFTSILHIVNSRVLETPTRQSTVITMPWKRWIIVLYISCGLILVRSLYRVIEYATGPLSIVQATEIYFYIFDAGSIFIITCLFNIFHPRQLSTVSKNDLPDVETIVVTPSKLVSMNLLGGNNITAGYGVLDTNMQLALKKVGLAQPFLFPMF</sequence>